<organism evidence="1">
    <name type="scientific">Anguilla anguilla</name>
    <name type="common">European freshwater eel</name>
    <name type="synonym">Muraena anguilla</name>
    <dbReference type="NCBI Taxonomy" id="7936"/>
    <lineage>
        <taxon>Eukaryota</taxon>
        <taxon>Metazoa</taxon>
        <taxon>Chordata</taxon>
        <taxon>Craniata</taxon>
        <taxon>Vertebrata</taxon>
        <taxon>Euteleostomi</taxon>
        <taxon>Actinopterygii</taxon>
        <taxon>Neopterygii</taxon>
        <taxon>Teleostei</taxon>
        <taxon>Anguilliformes</taxon>
        <taxon>Anguillidae</taxon>
        <taxon>Anguilla</taxon>
    </lineage>
</organism>
<accession>A0A0E9SQ98</accession>
<name>A0A0E9SQ98_ANGAN</name>
<dbReference type="AlphaFoldDB" id="A0A0E9SQ98"/>
<sequence length="78" mass="9623">MENHIIYISRPYFLSLTTLPQETPSATIMIFHHLEFYEKHTFCFFFYKVDFYTERNLSFAYRNWGKKLLIFILMLQNI</sequence>
<reference evidence="1" key="1">
    <citation type="submission" date="2014-11" db="EMBL/GenBank/DDBJ databases">
        <authorList>
            <person name="Amaro Gonzalez C."/>
        </authorList>
    </citation>
    <scope>NUCLEOTIDE SEQUENCE</scope>
</reference>
<proteinExistence type="predicted"/>
<reference evidence="1" key="2">
    <citation type="journal article" date="2015" name="Fish Shellfish Immunol.">
        <title>Early steps in the European eel (Anguilla anguilla)-Vibrio vulnificus interaction in the gills: Role of the RtxA13 toxin.</title>
        <authorList>
            <person name="Callol A."/>
            <person name="Pajuelo D."/>
            <person name="Ebbesson L."/>
            <person name="Teles M."/>
            <person name="MacKenzie S."/>
            <person name="Amaro C."/>
        </authorList>
    </citation>
    <scope>NUCLEOTIDE SEQUENCE</scope>
</reference>
<protein>
    <submittedName>
        <fullName evidence="1">Uncharacterized protein</fullName>
    </submittedName>
</protein>
<evidence type="ECO:0000313" key="1">
    <source>
        <dbReference type="EMBL" id="JAH43412.1"/>
    </source>
</evidence>
<dbReference type="EMBL" id="GBXM01065165">
    <property type="protein sequence ID" value="JAH43412.1"/>
    <property type="molecule type" value="Transcribed_RNA"/>
</dbReference>